<dbReference type="KEGG" id="fho:H9Q81_09370"/>
<sequence>MEIFEHVIYSYLLKGQYLDKDRLKDEFINKGIKKFQAEAIAESLLQNIALFEKRFDKSLNGNLVKTLSDNDGNVRYLFYNSIDKYLNWIKGGFEDINNRLENNIMYLDNLIKQQEIIQLLGIYEIMELLTFKSLGGRGGEIYIYINETKTMEQVIRKPYLYKNTILDKVEKRHKLNVSMLSYLYSNEFSSNEIWNIIEN</sequence>
<name>A0A7G9GWC5_9FUSO</name>
<reference evidence="1 2" key="1">
    <citation type="submission" date="2020-08" db="EMBL/GenBank/DDBJ databases">
        <authorList>
            <person name="Liu C."/>
            <person name="Sun Q."/>
        </authorList>
    </citation>
    <scope>NUCLEOTIDE SEQUENCE [LARGE SCALE GENOMIC DNA]</scope>
    <source>
        <strain evidence="1 2">NSJ-57</strain>
    </source>
</reference>
<evidence type="ECO:0000313" key="2">
    <source>
        <dbReference type="Proteomes" id="UP000515913"/>
    </source>
</evidence>
<dbReference type="AlphaFoldDB" id="A0A7G9GWC5"/>
<evidence type="ECO:0000313" key="1">
    <source>
        <dbReference type="EMBL" id="QNM15107.1"/>
    </source>
</evidence>
<accession>A0A7G9GWC5</accession>
<proteinExistence type="predicted"/>
<dbReference type="RefSeq" id="WP_187422838.1">
    <property type="nucleotide sequence ID" value="NZ_CP060637.1"/>
</dbReference>
<gene>
    <name evidence="1" type="ORF">H9Q81_09370</name>
</gene>
<protein>
    <submittedName>
        <fullName evidence="1">Uncharacterized protein</fullName>
    </submittedName>
</protein>
<keyword evidence="2" id="KW-1185">Reference proteome</keyword>
<dbReference type="Proteomes" id="UP000515913">
    <property type="component" value="Chromosome"/>
</dbReference>
<dbReference type="EMBL" id="CP060637">
    <property type="protein sequence ID" value="QNM15107.1"/>
    <property type="molecule type" value="Genomic_DNA"/>
</dbReference>
<organism evidence="1 2">
    <name type="scientific">Fusobacterium hominis</name>
    <dbReference type="NCBI Taxonomy" id="2764326"/>
    <lineage>
        <taxon>Bacteria</taxon>
        <taxon>Fusobacteriati</taxon>
        <taxon>Fusobacteriota</taxon>
        <taxon>Fusobacteriia</taxon>
        <taxon>Fusobacteriales</taxon>
        <taxon>Fusobacteriaceae</taxon>
        <taxon>Fusobacterium</taxon>
    </lineage>
</organism>